<name>W7TDK4_9STRA</name>
<protein>
    <submittedName>
        <fullName evidence="2">Uncharacterized protein</fullName>
    </submittedName>
</protein>
<accession>W7TDK4</accession>
<evidence type="ECO:0000313" key="3">
    <source>
        <dbReference type="Proteomes" id="UP000019335"/>
    </source>
</evidence>
<keyword evidence="3" id="KW-1185">Reference proteome</keyword>
<evidence type="ECO:0000256" key="1">
    <source>
        <dbReference type="SAM" id="MobiDB-lite"/>
    </source>
</evidence>
<gene>
    <name evidence="2" type="ORF">Naga_100246g7</name>
</gene>
<sequence>MPTEFAGWLAMYHGFRSTLQLPLALKGFLFICDLSDNKSQPPDFVESLITAVCSFVRIHVANPTSVTITYPMLVPLKYPYHTNMFEALETAFYCFWRKTATIGFRTFVTNFEDELKEQDESVKIGGGLQWDHREVESMEIQHECLHESTRMRQQQSLEQLPWVKERGKTENHKFRTSEYPPVFSSYNRLSERQLERKPTPLDADILTFVDTLNHERNEAVSTSFLALPVTDHMLSWSSRSSAEENILPRPRKMREPISDNSMRKRESKALCLSSMNMVDDNVARLTERTISEPSSAVASIRQSVSDLPTSAVPALSAELKTDLATFQVEPFMRAWGPLDKKKWENPLSSNNCNAIEVYGCEMNSDQTVDNASSSAVTSIRKSNLCFDINADCCRCIGYQRLCGEEINPVSTHIPDPRIDYAKDPVSADVATLSPSTVVKGVMQMRERRSLDKINAPKTLPLSFFSCLPAESCPYSILPSSTWDLEPSKEESGAENEDEVKSKKMVGRRRDVCGKGSFASFHSDTATNKMKK</sequence>
<dbReference type="Proteomes" id="UP000019335">
    <property type="component" value="Chromosome 14"/>
</dbReference>
<dbReference type="AlphaFoldDB" id="W7TDK4"/>
<proteinExistence type="predicted"/>
<feature type="region of interest" description="Disordered" evidence="1">
    <location>
        <begin position="483"/>
        <end position="507"/>
    </location>
</feature>
<evidence type="ECO:0000313" key="2">
    <source>
        <dbReference type="EMBL" id="EWM24372.1"/>
    </source>
</evidence>
<organism evidence="2 3">
    <name type="scientific">Nannochloropsis gaditana</name>
    <dbReference type="NCBI Taxonomy" id="72520"/>
    <lineage>
        <taxon>Eukaryota</taxon>
        <taxon>Sar</taxon>
        <taxon>Stramenopiles</taxon>
        <taxon>Ochrophyta</taxon>
        <taxon>Eustigmatophyceae</taxon>
        <taxon>Eustigmatales</taxon>
        <taxon>Monodopsidaceae</taxon>
        <taxon>Nannochloropsis</taxon>
    </lineage>
</organism>
<reference evidence="2 3" key="1">
    <citation type="journal article" date="2014" name="Mol. Plant">
        <title>Chromosome Scale Genome Assembly and Transcriptome Profiling of Nannochloropsis gaditana in Nitrogen Depletion.</title>
        <authorList>
            <person name="Corteggiani Carpinelli E."/>
            <person name="Telatin A."/>
            <person name="Vitulo N."/>
            <person name="Forcato C."/>
            <person name="D'Angelo M."/>
            <person name="Schiavon R."/>
            <person name="Vezzi A."/>
            <person name="Giacometti G.M."/>
            <person name="Morosinotto T."/>
            <person name="Valle G."/>
        </authorList>
    </citation>
    <scope>NUCLEOTIDE SEQUENCE [LARGE SCALE GENOMIC DNA]</scope>
    <source>
        <strain evidence="2 3">B-31</strain>
    </source>
</reference>
<comment type="caution">
    <text evidence="2">The sequence shown here is derived from an EMBL/GenBank/DDBJ whole genome shotgun (WGS) entry which is preliminary data.</text>
</comment>
<dbReference type="EMBL" id="AZIL01001300">
    <property type="protein sequence ID" value="EWM24372.1"/>
    <property type="molecule type" value="Genomic_DNA"/>
</dbReference>